<dbReference type="AlphaFoldDB" id="A0AAE0ALK0"/>
<reference evidence="3" key="1">
    <citation type="journal article" date="2023" name="Plant J.">
        <title>Genome sequences and population genomics provide insights into the demographic history, inbreeding, and mutation load of two 'living fossil' tree species of Dipteronia.</title>
        <authorList>
            <person name="Feng Y."/>
            <person name="Comes H.P."/>
            <person name="Chen J."/>
            <person name="Zhu S."/>
            <person name="Lu R."/>
            <person name="Zhang X."/>
            <person name="Li P."/>
            <person name="Qiu J."/>
            <person name="Olsen K.M."/>
            <person name="Qiu Y."/>
        </authorList>
    </citation>
    <scope>NUCLEOTIDE SEQUENCE</scope>
    <source>
        <strain evidence="3">NBL</strain>
    </source>
</reference>
<protein>
    <recommendedName>
        <fullName evidence="5">EGF-like domain-containing protein</fullName>
    </recommendedName>
</protein>
<comment type="caution">
    <text evidence="3">The sequence shown here is derived from an EMBL/GenBank/DDBJ whole genome shotgun (WGS) entry which is preliminary data.</text>
</comment>
<feature type="compositionally biased region" description="Polar residues" evidence="1">
    <location>
        <begin position="107"/>
        <end position="122"/>
    </location>
</feature>
<keyword evidence="2" id="KW-0732">Signal</keyword>
<feature type="signal peptide" evidence="2">
    <location>
        <begin position="1"/>
        <end position="16"/>
    </location>
</feature>
<keyword evidence="4" id="KW-1185">Reference proteome</keyword>
<name>A0AAE0ALK0_9ROSI</name>
<evidence type="ECO:0008006" key="5">
    <source>
        <dbReference type="Google" id="ProtNLM"/>
    </source>
</evidence>
<evidence type="ECO:0000256" key="1">
    <source>
        <dbReference type="SAM" id="MobiDB-lite"/>
    </source>
</evidence>
<proteinExistence type="predicted"/>
<organism evidence="3 4">
    <name type="scientific">Dipteronia sinensis</name>
    <dbReference type="NCBI Taxonomy" id="43782"/>
    <lineage>
        <taxon>Eukaryota</taxon>
        <taxon>Viridiplantae</taxon>
        <taxon>Streptophyta</taxon>
        <taxon>Embryophyta</taxon>
        <taxon>Tracheophyta</taxon>
        <taxon>Spermatophyta</taxon>
        <taxon>Magnoliopsida</taxon>
        <taxon>eudicotyledons</taxon>
        <taxon>Gunneridae</taxon>
        <taxon>Pentapetalae</taxon>
        <taxon>rosids</taxon>
        <taxon>malvids</taxon>
        <taxon>Sapindales</taxon>
        <taxon>Sapindaceae</taxon>
        <taxon>Hippocastanoideae</taxon>
        <taxon>Acereae</taxon>
        <taxon>Dipteronia</taxon>
    </lineage>
</organism>
<evidence type="ECO:0000313" key="4">
    <source>
        <dbReference type="Proteomes" id="UP001281410"/>
    </source>
</evidence>
<dbReference type="EMBL" id="JANJYJ010000004">
    <property type="protein sequence ID" value="KAK3219674.1"/>
    <property type="molecule type" value="Genomic_DNA"/>
</dbReference>
<evidence type="ECO:0000256" key="2">
    <source>
        <dbReference type="SAM" id="SignalP"/>
    </source>
</evidence>
<gene>
    <name evidence="3" type="ORF">Dsin_013644</name>
</gene>
<accession>A0AAE0ALK0</accession>
<evidence type="ECO:0000313" key="3">
    <source>
        <dbReference type="EMBL" id="KAK3219674.1"/>
    </source>
</evidence>
<dbReference type="PANTHER" id="PTHR33881:SF17">
    <property type="entry name" value="EGF-LIKE DOMAIN-CONTAINING PROTEIN"/>
    <property type="match status" value="1"/>
</dbReference>
<feature type="region of interest" description="Disordered" evidence="1">
    <location>
        <begin position="106"/>
        <end position="159"/>
    </location>
</feature>
<sequence>MRFFFLKSIGLLVVDCDSYSFLNCGEGSCVNSKASLLGYDCVCKPGWKNIRIGDFTFPSCVMPNCTVNFNCTDGFQPPPPGQPPVLPPFNLSDCSLGRDCNGLGQGLPSTPTKSGSAGNVSNWDLGEEDKYKNRSGQGKSGGQGAHVANEDCSSYENYI</sequence>
<dbReference type="Proteomes" id="UP001281410">
    <property type="component" value="Unassembled WGS sequence"/>
</dbReference>
<dbReference type="PANTHER" id="PTHR33881">
    <property type="entry name" value="NEUROGENIC LOCUS NOTCH-LIKE PROTEIN"/>
    <property type="match status" value="1"/>
</dbReference>
<feature type="chain" id="PRO_5042218718" description="EGF-like domain-containing protein" evidence="2">
    <location>
        <begin position="17"/>
        <end position="159"/>
    </location>
</feature>